<keyword evidence="5" id="KW-0479">Metal-binding</keyword>
<feature type="compositionally biased region" description="Basic residues" evidence="12">
    <location>
        <begin position="67"/>
        <end position="82"/>
    </location>
</feature>
<sequence length="1055" mass="118852">MTRDIPSRVTKSKPLKTPSGLRLRRLTRCQFSSPQPSLLCKIPTKISIPIANGRRLRNSRERESTSRRKTRSRGGRRRRRGRGALDVGDAVDYLDSKDDDRGVEGGFTINSRRPNDHGGLHSRPASSTLQPLANRNQKFTNHIRASLLEEWEGRLNVGMSNSVTTAIRGSVRDLAIGRTKTTEKADRATVEQAIDPRTRMVLFKMLNSGVFHDINGCISTGKEVRIELLVDRDRYVQGDYQFRHGYCKRNPRKMVQTWAEKEMRNLKRGKSGWAAPRLKDAALSLDKLREGYMEMIIAMRTMYQKSKLVHGDLSEYNTLYFEGHLYIIDVSQAVDLDYPHALDFLREDCVHVSDFFKKHGVAVMTIRELFHFIVDPTIADDAVESYLDMSYIPKTLDDVKNAEWDVIRLTSGEDTGDMYYKTITGLKEALPQGQPAPSEKEQQQDAIAVAVQSENPETESDSDMDDENSSESEGQSSSSETKAQDPLEKKAARKDNKKKVKEERREARKTKVPKALKKRKKKMAKAQKTRLLASSLFAGTKMSSSGDQTLAATPPAPPPAANEEEDAAAEQRVSDTDNTSEQSSQEWETMARAWLCSFPEAKAVSMDEVETWIDSNFDFIPQGIKSMPRADLCHRLIAIQNCMRLPSQEGKEEDQGDVDIPHARFKRTDQWRPVYIWLESLDKDDVVKSKDIADWLTENQDIQAELCSRHSKYHLMHYIKKCHMKILKRREKKKVLDTSCFSPITLENSKRPSEDADASSIYTTAGIVQPDTPAALKVHKDVQMKQEAPVPSPLSVCNALINVPKDSDAYAMKRKEAIQKYEILVELEKLLAPIFLTRKEVETNLVGLLLYKMAETSRLKHLGSQKFGQMEGYSFLSVKVVLVLVLLVQFTAADHSHKKHAGDGVQPLSKIQIHRAVYELHENASVKAYPVLLGTKGEDSQWVTIEVASPKPAEDDWLAVFSPADFNSSTCPPTDDREVAPNICSAPIKYRFANDSNAGYTKTGKASLKFQLINQRADFSFALFSGGLSTVGSCPFSFSFASYNIKYHCFNISAN</sequence>
<evidence type="ECO:0000256" key="3">
    <source>
        <dbReference type="ARBA" id="ARBA00022527"/>
    </source>
</evidence>
<dbReference type="SMART" id="SM00090">
    <property type="entry name" value="RIO"/>
    <property type="match status" value="1"/>
</dbReference>
<evidence type="ECO:0000313" key="14">
    <source>
        <dbReference type="EMBL" id="RXH96018.1"/>
    </source>
</evidence>
<evidence type="ECO:0000256" key="12">
    <source>
        <dbReference type="SAM" id="MobiDB-lite"/>
    </source>
</evidence>
<keyword evidence="3" id="KW-0723">Serine/threonine-protein kinase</keyword>
<gene>
    <name evidence="14" type="ORF">DVH24_008518</name>
</gene>
<evidence type="ECO:0000256" key="9">
    <source>
        <dbReference type="ARBA" id="ARBA00022842"/>
    </source>
</evidence>
<dbReference type="AlphaFoldDB" id="A0A498JJW2"/>
<dbReference type="GO" id="GO:0016020">
    <property type="term" value="C:membrane"/>
    <property type="evidence" value="ECO:0007669"/>
    <property type="project" value="InterPro"/>
</dbReference>
<evidence type="ECO:0000256" key="11">
    <source>
        <dbReference type="ARBA" id="ARBA00048679"/>
    </source>
</evidence>
<dbReference type="Proteomes" id="UP000290289">
    <property type="component" value="Chromosome 6"/>
</dbReference>
<dbReference type="InterPro" id="IPR000293">
    <property type="entry name" value="Channel_colicin_C"/>
</dbReference>
<feature type="compositionally biased region" description="Low complexity" evidence="12">
    <location>
        <begin position="471"/>
        <end position="480"/>
    </location>
</feature>
<dbReference type="PANTHER" id="PTHR45723">
    <property type="entry name" value="SERINE/THREONINE-PROTEIN KINASE RIO1"/>
    <property type="match status" value="1"/>
</dbReference>
<keyword evidence="7" id="KW-0418">Kinase</keyword>
<feature type="region of interest" description="Disordered" evidence="12">
    <location>
        <begin position="452"/>
        <end position="586"/>
    </location>
</feature>
<evidence type="ECO:0000256" key="4">
    <source>
        <dbReference type="ARBA" id="ARBA00022679"/>
    </source>
</evidence>
<keyword evidence="8" id="KW-0067">ATP-binding</keyword>
<keyword evidence="9" id="KW-0460">Magnesium</keyword>
<feature type="domain" description="Channel forming colicins" evidence="13">
    <location>
        <begin position="668"/>
        <end position="679"/>
    </location>
</feature>
<dbReference type="InterPro" id="IPR011009">
    <property type="entry name" value="Kinase-like_dom_sf"/>
</dbReference>
<dbReference type="EC" id="2.7.11.1" evidence="2"/>
<evidence type="ECO:0000256" key="7">
    <source>
        <dbReference type="ARBA" id="ARBA00022777"/>
    </source>
</evidence>
<reference evidence="14 15" key="1">
    <citation type="submission" date="2018-10" db="EMBL/GenBank/DDBJ databases">
        <title>A high-quality apple genome assembly.</title>
        <authorList>
            <person name="Hu J."/>
        </authorList>
    </citation>
    <scope>NUCLEOTIDE SEQUENCE [LARGE SCALE GENOMIC DNA]</scope>
    <source>
        <strain evidence="15">cv. HFTH1</strain>
        <tissue evidence="14">Young leaf</tissue>
    </source>
</reference>
<dbReference type="InterPro" id="IPR051272">
    <property type="entry name" value="RIO-type_Ser/Thr_kinase"/>
</dbReference>
<dbReference type="InterPro" id="IPR018935">
    <property type="entry name" value="RIO_kinase_CS"/>
</dbReference>
<dbReference type="InterPro" id="IPR018934">
    <property type="entry name" value="RIO_dom"/>
</dbReference>
<evidence type="ECO:0000256" key="2">
    <source>
        <dbReference type="ARBA" id="ARBA00012513"/>
    </source>
</evidence>
<comment type="catalytic activity">
    <reaction evidence="10">
        <text>L-threonyl-[protein] + ATP = O-phospho-L-threonyl-[protein] + ADP + H(+)</text>
        <dbReference type="Rhea" id="RHEA:46608"/>
        <dbReference type="Rhea" id="RHEA-COMP:11060"/>
        <dbReference type="Rhea" id="RHEA-COMP:11605"/>
        <dbReference type="ChEBI" id="CHEBI:15378"/>
        <dbReference type="ChEBI" id="CHEBI:30013"/>
        <dbReference type="ChEBI" id="CHEBI:30616"/>
        <dbReference type="ChEBI" id="CHEBI:61977"/>
        <dbReference type="ChEBI" id="CHEBI:456216"/>
        <dbReference type="EC" id="2.7.11.1"/>
    </reaction>
</comment>
<feature type="compositionally biased region" description="Polar residues" evidence="12">
    <location>
        <begin position="576"/>
        <end position="586"/>
    </location>
</feature>
<proteinExistence type="inferred from homology"/>
<feature type="compositionally biased region" description="Acidic residues" evidence="12">
    <location>
        <begin position="456"/>
        <end position="470"/>
    </location>
</feature>
<dbReference type="GO" id="GO:0004674">
    <property type="term" value="F:protein serine/threonine kinase activity"/>
    <property type="evidence" value="ECO:0007669"/>
    <property type="project" value="UniProtKB-KW"/>
</dbReference>
<name>A0A498JJW2_MALDO</name>
<dbReference type="Gene3D" id="1.10.510.10">
    <property type="entry name" value="Transferase(Phosphotransferase) domain 1"/>
    <property type="match status" value="1"/>
</dbReference>
<evidence type="ECO:0000256" key="6">
    <source>
        <dbReference type="ARBA" id="ARBA00022741"/>
    </source>
</evidence>
<feature type="compositionally biased region" description="Basic and acidic residues" evidence="12">
    <location>
        <begin position="482"/>
        <end position="506"/>
    </location>
</feature>
<feature type="compositionally biased region" description="Polar residues" evidence="12">
    <location>
        <begin position="124"/>
        <end position="134"/>
    </location>
</feature>
<dbReference type="Pfam" id="PF17808">
    <property type="entry name" value="fn3_PAP"/>
    <property type="match status" value="1"/>
</dbReference>
<feature type="region of interest" description="Disordered" evidence="12">
    <location>
        <begin position="50"/>
        <end position="84"/>
    </location>
</feature>
<dbReference type="GO" id="GO:0031640">
    <property type="term" value="P:killing of cells of another organism"/>
    <property type="evidence" value="ECO:0007669"/>
    <property type="project" value="InterPro"/>
</dbReference>
<evidence type="ECO:0000256" key="8">
    <source>
        <dbReference type="ARBA" id="ARBA00022840"/>
    </source>
</evidence>
<dbReference type="Gene3D" id="3.30.200.20">
    <property type="entry name" value="Phosphorylase Kinase, domain 1"/>
    <property type="match status" value="1"/>
</dbReference>
<organism evidence="14 15">
    <name type="scientific">Malus domestica</name>
    <name type="common">Apple</name>
    <name type="synonym">Pyrus malus</name>
    <dbReference type="NCBI Taxonomy" id="3750"/>
    <lineage>
        <taxon>Eukaryota</taxon>
        <taxon>Viridiplantae</taxon>
        <taxon>Streptophyta</taxon>
        <taxon>Embryophyta</taxon>
        <taxon>Tracheophyta</taxon>
        <taxon>Spermatophyta</taxon>
        <taxon>Magnoliopsida</taxon>
        <taxon>eudicotyledons</taxon>
        <taxon>Gunneridae</taxon>
        <taxon>Pentapetalae</taxon>
        <taxon>rosids</taxon>
        <taxon>fabids</taxon>
        <taxon>Rosales</taxon>
        <taxon>Rosaceae</taxon>
        <taxon>Amygdaloideae</taxon>
        <taxon>Maleae</taxon>
        <taxon>Malus</taxon>
    </lineage>
</organism>
<dbReference type="GO" id="GO:0140911">
    <property type="term" value="F:pore-forming activity"/>
    <property type="evidence" value="ECO:0007669"/>
    <property type="project" value="InterPro"/>
</dbReference>
<accession>A0A498JJW2</accession>
<feature type="compositionally biased region" description="Basic residues" evidence="12">
    <location>
        <begin position="507"/>
        <end position="528"/>
    </location>
</feature>
<keyword evidence="4" id="KW-0808">Transferase</keyword>
<evidence type="ECO:0000259" key="13">
    <source>
        <dbReference type="PROSITE" id="PS00276"/>
    </source>
</evidence>
<dbReference type="GO" id="GO:0046872">
    <property type="term" value="F:metal ion binding"/>
    <property type="evidence" value="ECO:0007669"/>
    <property type="project" value="UniProtKB-KW"/>
</dbReference>
<dbReference type="SUPFAM" id="SSF56112">
    <property type="entry name" value="Protein kinase-like (PK-like)"/>
    <property type="match status" value="1"/>
</dbReference>
<feature type="compositionally biased region" description="Polar residues" evidence="12">
    <location>
        <begin position="541"/>
        <end position="550"/>
    </location>
</feature>
<feature type="region of interest" description="Disordered" evidence="12">
    <location>
        <begin position="102"/>
        <end position="134"/>
    </location>
</feature>
<keyword evidence="6" id="KW-0547">Nucleotide-binding</keyword>
<dbReference type="STRING" id="3750.A0A498JJW2"/>
<protein>
    <recommendedName>
        <fullName evidence="2">non-specific serine/threonine protein kinase</fullName>
        <ecNumber evidence="2">2.7.11.1</ecNumber>
    </recommendedName>
</protein>
<evidence type="ECO:0000256" key="5">
    <source>
        <dbReference type="ARBA" id="ARBA00022723"/>
    </source>
</evidence>
<evidence type="ECO:0000313" key="15">
    <source>
        <dbReference type="Proteomes" id="UP000290289"/>
    </source>
</evidence>
<dbReference type="InterPro" id="IPR040974">
    <property type="entry name" value="Fn3_PAP"/>
</dbReference>
<evidence type="ECO:0000256" key="10">
    <source>
        <dbReference type="ARBA" id="ARBA00047899"/>
    </source>
</evidence>
<dbReference type="Pfam" id="PF01163">
    <property type="entry name" value="RIO1"/>
    <property type="match status" value="2"/>
</dbReference>
<evidence type="ECO:0000256" key="1">
    <source>
        <dbReference type="ARBA" id="ARBA00009196"/>
    </source>
</evidence>
<dbReference type="GO" id="GO:0005524">
    <property type="term" value="F:ATP binding"/>
    <property type="evidence" value="ECO:0007669"/>
    <property type="project" value="UniProtKB-KW"/>
</dbReference>
<dbReference type="GO" id="GO:0050829">
    <property type="term" value="P:defense response to Gram-negative bacterium"/>
    <property type="evidence" value="ECO:0007669"/>
    <property type="project" value="InterPro"/>
</dbReference>
<comment type="catalytic activity">
    <reaction evidence="11">
        <text>L-seryl-[protein] + ATP = O-phospho-L-seryl-[protein] + ADP + H(+)</text>
        <dbReference type="Rhea" id="RHEA:17989"/>
        <dbReference type="Rhea" id="RHEA-COMP:9863"/>
        <dbReference type="Rhea" id="RHEA-COMP:11604"/>
        <dbReference type="ChEBI" id="CHEBI:15378"/>
        <dbReference type="ChEBI" id="CHEBI:29999"/>
        <dbReference type="ChEBI" id="CHEBI:30616"/>
        <dbReference type="ChEBI" id="CHEBI:83421"/>
        <dbReference type="ChEBI" id="CHEBI:456216"/>
        <dbReference type="EC" id="2.7.11.1"/>
    </reaction>
</comment>
<dbReference type="EMBL" id="RDQH01000332">
    <property type="protein sequence ID" value="RXH96018.1"/>
    <property type="molecule type" value="Genomic_DNA"/>
</dbReference>
<dbReference type="InterPro" id="IPR000687">
    <property type="entry name" value="RIO_kinase"/>
</dbReference>
<comment type="similarity">
    <text evidence="1">Belongs to the protein kinase superfamily. RIO-type Ser/Thr kinase family.</text>
</comment>
<keyword evidence="15" id="KW-1185">Reference proteome</keyword>
<dbReference type="PROSITE" id="PS01245">
    <property type="entry name" value="RIO1"/>
    <property type="match status" value="1"/>
</dbReference>
<comment type="caution">
    <text evidence="14">The sequence shown here is derived from an EMBL/GenBank/DDBJ whole genome shotgun (WGS) entry which is preliminary data.</text>
</comment>
<dbReference type="PROSITE" id="PS00276">
    <property type="entry name" value="CHANNEL_COLICIN"/>
    <property type="match status" value="1"/>
</dbReference>